<comment type="caution">
    <text evidence="2">The sequence shown here is derived from an EMBL/GenBank/DDBJ whole genome shotgun (WGS) entry which is preliminary data.</text>
</comment>
<dbReference type="VEuPathDB" id="FungiDB:DIURU_004415"/>
<dbReference type="Proteomes" id="UP000449547">
    <property type="component" value="Unassembled WGS sequence"/>
</dbReference>
<gene>
    <name evidence="2" type="ORF">DIURU_004415</name>
</gene>
<evidence type="ECO:0000313" key="3">
    <source>
        <dbReference type="Proteomes" id="UP000449547"/>
    </source>
</evidence>
<feature type="region of interest" description="Disordered" evidence="1">
    <location>
        <begin position="138"/>
        <end position="214"/>
    </location>
</feature>
<name>A0A642UHG5_DIURU</name>
<feature type="compositionally biased region" description="Polar residues" evidence="1">
    <location>
        <begin position="150"/>
        <end position="166"/>
    </location>
</feature>
<dbReference type="RefSeq" id="XP_034010791.1">
    <property type="nucleotide sequence ID" value="XM_034157286.1"/>
</dbReference>
<dbReference type="AlphaFoldDB" id="A0A642UHG5"/>
<dbReference type="GeneID" id="54783066"/>
<sequence length="254" mass="28452">MVEAIMGRNSFVTLKNTQRHELFLSIIAQKNPATHSEAISQLTYFWGHHPNDIIRFVKSQSKKPNNCILDEAVLAMIDFHHPRLSYSKYRCTRLSLACVEGAPSSAVTWLQARKIHTRHYDEIYGVLTSVDVMKLTMPSDDEDDEASIEVSANETSSVNLSDSPVNTVEDPVEVSSCDESSIPSDQHGLTTAKKRRTSSSDDEDYPAQPQTKRSIINVTHAIPKMFHFENCPVTINILRGSQQSDDEESDAEEA</sequence>
<feature type="compositionally biased region" description="Polar residues" evidence="1">
    <location>
        <begin position="177"/>
        <end position="189"/>
    </location>
</feature>
<organism evidence="2 3">
    <name type="scientific">Diutina rugosa</name>
    <name type="common">Yeast</name>
    <name type="synonym">Candida rugosa</name>
    <dbReference type="NCBI Taxonomy" id="5481"/>
    <lineage>
        <taxon>Eukaryota</taxon>
        <taxon>Fungi</taxon>
        <taxon>Dikarya</taxon>
        <taxon>Ascomycota</taxon>
        <taxon>Saccharomycotina</taxon>
        <taxon>Pichiomycetes</taxon>
        <taxon>Debaryomycetaceae</taxon>
        <taxon>Diutina</taxon>
    </lineage>
</organism>
<evidence type="ECO:0000256" key="1">
    <source>
        <dbReference type="SAM" id="MobiDB-lite"/>
    </source>
</evidence>
<dbReference type="EMBL" id="SWFT01000125">
    <property type="protein sequence ID" value="KAA8899233.1"/>
    <property type="molecule type" value="Genomic_DNA"/>
</dbReference>
<reference evidence="2 3" key="1">
    <citation type="submission" date="2019-07" db="EMBL/GenBank/DDBJ databases">
        <title>Genome assembly of two rare yeast pathogens: Diutina rugosa and Trichomonascus ciferrii.</title>
        <authorList>
            <person name="Mixao V."/>
            <person name="Saus E."/>
            <person name="Hansen A."/>
            <person name="Lass-Flor C."/>
            <person name="Gabaldon T."/>
        </authorList>
    </citation>
    <scope>NUCLEOTIDE SEQUENCE [LARGE SCALE GENOMIC DNA]</scope>
    <source>
        <strain evidence="2 3">CBS 613</strain>
    </source>
</reference>
<evidence type="ECO:0000313" key="2">
    <source>
        <dbReference type="EMBL" id="KAA8899233.1"/>
    </source>
</evidence>
<accession>A0A642UHG5</accession>
<proteinExistence type="predicted"/>
<protein>
    <submittedName>
        <fullName evidence="2">Uncharacterized protein</fullName>
    </submittedName>
</protein>
<keyword evidence="3" id="KW-1185">Reference proteome</keyword>